<dbReference type="GO" id="GO:0005829">
    <property type="term" value="C:cytosol"/>
    <property type="evidence" value="ECO:0007669"/>
    <property type="project" value="TreeGrafter"/>
</dbReference>
<proteinExistence type="predicted"/>
<accession>A0A8J6BEL2</accession>
<dbReference type="PANTHER" id="PTHR46947">
    <property type="entry name" value="WD REPEAT-CONTAINING PROTEIN 73"/>
    <property type="match status" value="1"/>
</dbReference>
<gene>
    <name evidence="2" type="ORF">GDO78_014805</name>
</gene>
<keyword evidence="3" id="KW-1185">Reference proteome</keyword>
<reference evidence="2" key="1">
    <citation type="thesis" date="2020" institute="ProQuest LLC" country="789 East Eisenhower Parkway, Ann Arbor, MI, USA">
        <title>Comparative Genomics and Chromosome Evolution.</title>
        <authorList>
            <person name="Mudd A.B."/>
        </authorList>
    </citation>
    <scope>NUCLEOTIDE SEQUENCE</scope>
    <source>
        <strain evidence="2">HN-11 Male</strain>
        <tissue evidence="2">Kidney and liver</tissue>
    </source>
</reference>
<evidence type="ECO:0000313" key="3">
    <source>
        <dbReference type="Proteomes" id="UP000770717"/>
    </source>
</evidence>
<sequence length="81" mass="8891">VARKKDGGQGAEEEGDRTPGLLEGHSAMESEECEDWLLESIKLYNDLHDFALQEATRVIEWTGEKSACAVCSHDMVAPVTV</sequence>
<evidence type="ECO:0000256" key="1">
    <source>
        <dbReference type="SAM" id="MobiDB-lite"/>
    </source>
</evidence>
<dbReference type="GO" id="GO:0000922">
    <property type="term" value="C:spindle pole"/>
    <property type="evidence" value="ECO:0007669"/>
    <property type="project" value="TreeGrafter"/>
</dbReference>
<dbReference type="PANTHER" id="PTHR46947:SF1">
    <property type="entry name" value="WD REPEAT-CONTAINING PROTEIN 73"/>
    <property type="match status" value="1"/>
</dbReference>
<dbReference type="AlphaFoldDB" id="A0A8J6BEL2"/>
<organism evidence="2 3">
    <name type="scientific">Eleutherodactylus coqui</name>
    <name type="common">Puerto Rican coqui</name>
    <dbReference type="NCBI Taxonomy" id="57060"/>
    <lineage>
        <taxon>Eukaryota</taxon>
        <taxon>Metazoa</taxon>
        <taxon>Chordata</taxon>
        <taxon>Craniata</taxon>
        <taxon>Vertebrata</taxon>
        <taxon>Euteleostomi</taxon>
        <taxon>Amphibia</taxon>
        <taxon>Batrachia</taxon>
        <taxon>Anura</taxon>
        <taxon>Neobatrachia</taxon>
        <taxon>Hyloidea</taxon>
        <taxon>Eleutherodactylidae</taxon>
        <taxon>Eleutherodactylinae</taxon>
        <taxon>Eleutherodactylus</taxon>
        <taxon>Eleutherodactylus</taxon>
    </lineage>
</organism>
<dbReference type="EMBL" id="WNTK01013232">
    <property type="protein sequence ID" value="KAG9462155.1"/>
    <property type="molecule type" value="Genomic_DNA"/>
</dbReference>
<dbReference type="Proteomes" id="UP000770717">
    <property type="component" value="Unassembled WGS sequence"/>
</dbReference>
<protein>
    <submittedName>
        <fullName evidence="2">Uncharacterized protein</fullName>
    </submittedName>
</protein>
<comment type="caution">
    <text evidence="2">The sequence shown here is derived from an EMBL/GenBank/DDBJ whole genome shotgun (WGS) entry which is preliminary data.</text>
</comment>
<feature type="non-terminal residue" evidence="2">
    <location>
        <position position="81"/>
    </location>
</feature>
<evidence type="ECO:0000313" key="2">
    <source>
        <dbReference type="EMBL" id="KAG9462155.1"/>
    </source>
</evidence>
<dbReference type="GO" id="GO:0031122">
    <property type="term" value="P:cytoplasmic microtubule organization"/>
    <property type="evidence" value="ECO:0007669"/>
    <property type="project" value="TreeGrafter"/>
</dbReference>
<name>A0A8J6BEL2_ELECQ</name>
<dbReference type="OrthoDB" id="9822052at2759"/>
<feature type="region of interest" description="Disordered" evidence="1">
    <location>
        <begin position="1"/>
        <end position="24"/>
    </location>
</feature>
<dbReference type="InterPro" id="IPR042795">
    <property type="entry name" value="Wdr73"/>
</dbReference>